<evidence type="ECO:0000256" key="2">
    <source>
        <dbReference type="ARBA" id="ARBA00023002"/>
    </source>
</evidence>
<keyword evidence="2" id="KW-0560">Oxidoreductase</keyword>
<dbReference type="RefSeq" id="WP_342115007.1">
    <property type="nucleotide sequence ID" value="NZ_JBCAUN010000002.1"/>
</dbReference>
<protein>
    <submittedName>
        <fullName evidence="4">Nitroreductase family protein</fullName>
    </submittedName>
</protein>
<dbReference type="EMBL" id="JBCLVG010000002">
    <property type="protein sequence ID" value="MEN1947629.1"/>
    <property type="molecule type" value="Genomic_DNA"/>
</dbReference>
<dbReference type="SUPFAM" id="SSF55469">
    <property type="entry name" value="FMN-dependent nitroreductase-like"/>
    <property type="match status" value="1"/>
</dbReference>
<dbReference type="InterPro" id="IPR000415">
    <property type="entry name" value="Nitroreductase-like"/>
</dbReference>
<dbReference type="PANTHER" id="PTHR43673:SF10">
    <property type="entry name" value="NADH DEHYDROGENASE_NAD(P)H NITROREDUCTASE XCC3605-RELATED"/>
    <property type="match status" value="1"/>
</dbReference>
<evidence type="ECO:0000256" key="1">
    <source>
        <dbReference type="ARBA" id="ARBA00007118"/>
    </source>
</evidence>
<name>A0ABU9W9U2_9MICO</name>
<proteinExistence type="inferred from homology"/>
<feature type="domain" description="Nitroreductase" evidence="3">
    <location>
        <begin position="129"/>
        <end position="184"/>
    </location>
</feature>
<comment type="similarity">
    <text evidence="1">Belongs to the nitroreductase family.</text>
</comment>
<dbReference type="Proteomes" id="UP001425155">
    <property type="component" value="Unassembled WGS sequence"/>
</dbReference>
<dbReference type="InterPro" id="IPR029479">
    <property type="entry name" value="Nitroreductase"/>
</dbReference>
<reference evidence="4 5" key="1">
    <citation type="submission" date="2024-03" db="EMBL/GenBank/DDBJ databases">
        <title>YIM 134122 draft genome.</title>
        <authorList>
            <person name="Zuo S."/>
            <person name="Xiong L."/>
        </authorList>
    </citation>
    <scope>NUCLEOTIDE SEQUENCE [LARGE SCALE GENOMIC DNA]</scope>
    <source>
        <strain evidence="4 5">YIM 134122</strain>
    </source>
</reference>
<evidence type="ECO:0000313" key="5">
    <source>
        <dbReference type="Proteomes" id="UP001425155"/>
    </source>
</evidence>
<dbReference type="Gene3D" id="3.40.109.10">
    <property type="entry name" value="NADH Oxidase"/>
    <property type="match status" value="1"/>
</dbReference>
<evidence type="ECO:0000313" key="4">
    <source>
        <dbReference type="EMBL" id="MEN1947629.1"/>
    </source>
</evidence>
<dbReference type="Pfam" id="PF00881">
    <property type="entry name" value="Nitroreductase"/>
    <property type="match status" value="2"/>
</dbReference>
<comment type="caution">
    <text evidence="4">The sequence shown here is derived from an EMBL/GenBank/DDBJ whole genome shotgun (WGS) entry which is preliminary data.</text>
</comment>
<keyword evidence="5" id="KW-1185">Reference proteome</keyword>
<organism evidence="4 5">
    <name type="scientific">Leifsonia stereocauli</name>
    <dbReference type="NCBI Taxonomy" id="3134136"/>
    <lineage>
        <taxon>Bacteria</taxon>
        <taxon>Bacillati</taxon>
        <taxon>Actinomycetota</taxon>
        <taxon>Actinomycetes</taxon>
        <taxon>Micrococcales</taxon>
        <taxon>Microbacteriaceae</taxon>
        <taxon>Leifsonia</taxon>
    </lineage>
</organism>
<gene>
    <name evidence="4" type="ORF">WJX64_13805</name>
</gene>
<feature type="domain" description="Nitroreductase" evidence="3">
    <location>
        <begin position="186"/>
        <end position="274"/>
    </location>
</feature>
<dbReference type="PANTHER" id="PTHR43673">
    <property type="entry name" value="NAD(P)H NITROREDUCTASE YDGI-RELATED"/>
    <property type="match status" value="1"/>
</dbReference>
<sequence length="297" mass="32474">MMRRRFAMGAEFARDYRAYRATAAPTDDAASTELTGIHLETQVTKDYHRVEKGLSLRSPKHPFGDAVDRRLEMLVPAGASIDDGYQAFAVDAREALAGWNTAGSLSDIVSPMAAPSDAIDPALLEQFFATRHSVRDFDEHRPVDPRLIDEAVRLAGSTPSVCNRQAARVHVFEGAEDSARILAHQNGNAGFRHHVRTVLIVTVERGLFAGAGERNQRWIDGGLFAMTLVWALHGLGLSSCMLNWSMTNARTDALRLEAGIPASEDVICLIAVGHAPADGYRVARSPKRPLSQVLTRH</sequence>
<accession>A0ABU9W9U2</accession>
<evidence type="ECO:0000259" key="3">
    <source>
        <dbReference type="Pfam" id="PF00881"/>
    </source>
</evidence>